<evidence type="ECO:0000313" key="2">
    <source>
        <dbReference type="EMBL" id="MBE5035526.1"/>
    </source>
</evidence>
<comment type="caution">
    <text evidence="2">The sequence shown here is derived from an EMBL/GenBank/DDBJ whole genome shotgun (WGS) entry which is preliminary data.</text>
</comment>
<name>A0ABR9QXC9_9FIRM</name>
<dbReference type="EMBL" id="JADCKA010000005">
    <property type="protein sequence ID" value="MBE5035526.1"/>
    <property type="molecule type" value="Genomic_DNA"/>
</dbReference>
<sequence length="216" mass="24487">MRFLRNVLSSIWALLAIGLALILWFDDWEIFKENVLIGLISLLIIGLMGVSSFAMFDHVDYLDEKNVQRESRALAVIATFFATVFIFFGILIFTNHQEMWYTASEVNLLNDAHTQNYDEGYDKGYEDGKTDGYNDCLSAVRNHPENFITNNSNVSQNNEILSTSEAPDSYVFVTPSGSKYHKDGCQYINGRYDLSYFENADEAEANGYSPCSICNP</sequence>
<accession>A0ABR9QXC9</accession>
<dbReference type="RefSeq" id="WP_226385173.1">
    <property type="nucleotide sequence ID" value="NZ_JADCKA010000005.1"/>
</dbReference>
<keyword evidence="1" id="KW-1133">Transmembrane helix</keyword>
<feature type="transmembrane region" description="Helical" evidence="1">
    <location>
        <begin position="7"/>
        <end position="25"/>
    </location>
</feature>
<dbReference type="Gene3D" id="3.40.10.10">
    <property type="entry name" value="DNA Methylphosphotriester Repair Domain"/>
    <property type="match status" value="1"/>
</dbReference>
<evidence type="ECO:0000256" key="1">
    <source>
        <dbReference type="SAM" id="Phobius"/>
    </source>
</evidence>
<evidence type="ECO:0000313" key="3">
    <source>
        <dbReference type="Proteomes" id="UP001516588"/>
    </source>
</evidence>
<reference evidence="2 3" key="1">
    <citation type="submission" date="2020-10" db="EMBL/GenBank/DDBJ databases">
        <title>ChiBAC.</title>
        <authorList>
            <person name="Zenner C."/>
            <person name="Hitch T.C.A."/>
            <person name="Clavel T."/>
        </authorList>
    </citation>
    <scope>NUCLEOTIDE SEQUENCE [LARGE SCALE GENOMIC DNA]</scope>
    <source>
        <strain evidence="2 3">DSM 108706</strain>
    </source>
</reference>
<protein>
    <recommendedName>
        <fullName evidence="4">Ada DNA repair metal-binding domain-containing protein</fullName>
    </recommendedName>
</protein>
<evidence type="ECO:0008006" key="4">
    <source>
        <dbReference type="Google" id="ProtNLM"/>
    </source>
</evidence>
<dbReference type="SUPFAM" id="SSF57884">
    <property type="entry name" value="Ada DNA repair protein, N-terminal domain (N-Ada 10)"/>
    <property type="match status" value="1"/>
</dbReference>
<proteinExistence type="predicted"/>
<organism evidence="2 3">
    <name type="scientific">Gallibacter intestinalis</name>
    <dbReference type="NCBI Taxonomy" id="2779356"/>
    <lineage>
        <taxon>Bacteria</taxon>
        <taxon>Bacillati</taxon>
        <taxon>Bacillota</taxon>
        <taxon>Clostridia</taxon>
        <taxon>Eubacteriales</taxon>
        <taxon>Eubacteriaceae</taxon>
        <taxon>Gallibacter</taxon>
    </lineage>
</organism>
<feature type="transmembrane region" description="Helical" evidence="1">
    <location>
        <begin position="37"/>
        <end position="61"/>
    </location>
</feature>
<gene>
    <name evidence="2" type="ORF">INF20_04420</name>
</gene>
<dbReference type="InterPro" id="IPR035451">
    <property type="entry name" value="Ada-like_dom_sf"/>
</dbReference>
<dbReference type="Proteomes" id="UP001516588">
    <property type="component" value="Unassembled WGS sequence"/>
</dbReference>
<keyword evidence="3" id="KW-1185">Reference proteome</keyword>
<keyword evidence="1" id="KW-0812">Transmembrane</keyword>
<keyword evidence="1" id="KW-0472">Membrane</keyword>
<feature type="transmembrane region" description="Helical" evidence="1">
    <location>
        <begin position="73"/>
        <end position="93"/>
    </location>
</feature>